<dbReference type="Proteomes" id="UP001054821">
    <property type="component" value="Chromosome 7"/>
</dbReference>
<accession>A0AAD4V6P6</accession>
<dbReference type="EMBL" id="JAJFAZ020000007">
    <property type="protein sequence ID" value="KAI5318913.1"/>
    <property type="molecule type" value="Genomic_DNA"/>
</dbReference>
<reference evidence="1 2" key="1">
    <citation type="journal article" date="2022" name="G3 (Bethesda)">
        <title>Whole-genome sequence and methylome profiling of the almond [Prunus dulcis (Mill.) D.A. Webb] cultivar 'Nonpareil'.</title>
        <authorList>
            <person name="D'Amico-Willman K.M."/>
            <person name="Ouma W.Z."/>
            <person name="Meulia T."/>
            <person name="Sideli G.M."/>
            <person name="Gradziel T.M."/>
            <person name="Fresnedo-Ramirez J."/>
        </authorList>
    </citation>
    <scope>NUCLEOTIDE SEQUENCE [LARGE SCALE GENOMIC DNA]</scope>
    <source>
        <strain evidence="1">Clone GOH B32 T37-40</strain>
    </source>
</reference>
<dbReference type="Pfam" id="PF06258">
    <property type="entry name" value="Mito_fiss_Elm1"/>
    <property type="match status" value="1"/>
</dbReference>
<name>A0AAD4V6P6_PRUDU</name>
<dbReference type="GO" id="GO:0005741">
    <property type="term" value="C:mitochondrial outer membrane"/>
    <property type="evidence" value="ECO:0007669"/>
    <property type="project" value="TreeGrafter"/>
</dbReference>
<gene>
    <name evidence="1" type="ORF">L3X38_038621</name>
</gene>
<evidence type="ECO:0000313" key="2">
    <source>
        <dbReference type="Proteomes" id="UP001054821"/>
    </source>
</evidence>
<dbReference type="InterPro" id="IPR009367">
    <property type="entry name" value="Elm1-like"/>
</dbReference>
<dbReference type="PANTHER" id="PTHR33986">
    <property type="entry name" value="OS02G0535700 PROTEIN"/>
    <property type="match status" value="1"/>
</dbReference>
<protein>
    <submittedName>
        <fullName evidence="1">Uncharacterized protein</fullName>
    </submittedName>
</protein>
<sequence length="76" mass="8534">MLSEACSTGKPVYVIGAEHCTWKFADFQNSLQERGVVRPFTGKEDMFKSWSYTPLNDTAEAASRVKMALAERGWSI</sequence>
<proteinExistence type="predicted"/>
<comment type="caution">
    <text evidence="1">The sequence shown here is derived from an EMBL/GenBank/DDBJ whole genome shotgun (WGS) entry which is preliminary data.</text>
</comment>
<evidence type="ECO:0000313" key="1">
    <source>
        <dbReference type="EMBL" id="KAI5318913.1"/>
    </source>
</evidence>
<dbReference type="PANTHER" id="PTHR33986:SF15">
    <property type="entry name" value="MITOCHONDRIAL FISSION PROTEIN ELM1"/>
    <property type="match status" value="1"/>
</dbReference>
<keyword evidence="2" id="KW-1185">Reference proteome</keyword>
<organism evidence="1 2">
    <name type="scientific">Prunus dulcis</name>
    <name type="common">Almond</name>
    <name type="synonym">Amygdalus dulcis</name>
    <dbReference type="NCBI Taxonomy" id="3755"/>
    <lineage>
        <taxon>Eukaryota</taxon>
        <taxon>Viridiplantae</taxon>
        <taxon>Streptophyta</taxon>
        <taxon>Embryophyta</taxon>
        <taxon>Tracheophyta</taxon>
        <taxon>Spermatophyta</taxon>
        <taxon>Magnoliopsida</taxon>
        <taxon>eudicotyledons</taxon>
        <taxon>Gunneridae</taxon>
        <taxon>Pentapetalae</taxon>
        <taxon>rosids</taxon>
        <taxon>fabids</taxon>
        <taxon>Rosales</taxon>
        <taxon>Rosaceae</taxon>
        <taxon>Amygdaloideae</taxon>
        <taxon>Amygdaleae</taxon>
        <taxon>Prunus</taxon>
    </lineage>
</organism>
<dbReference type="GO" id="GO:0000266">
    <property type="term" value="P:mitochondrial fission"/>
    <property type="evidence" value="ECO:0007669"/>
    <property type="project" value="TreeGrafter"/>
</dbReference>
<dbReference type="AlphaFoldDB" id="A0AAD4V6P6"/>